<name>A0A7S4J0I9_9STRA</name>
<proteinExistence type="predicted"/>
<sequence>MCKTNILLSRQEETKYNIVQTVLTSLHPNCPRQSFSIVAALSVLVRPVPECAVCFVVLSITIGLAICSVRAWRRAADRKAREALGNMFSTKNASCCCEGSGLG</sequence>
<gene>
    <name evidence="1" type="ORF">OAUR00152_LOCUS18726</name>
</gene>
<dbReference type="AlphaFoldDB" id="A0A7S4J0I9"/>
<organism evidence="1">
    <name type="scientific">Odontella aurita</name>
    <dbReference type="NCBI Taxonomy" id="265563"/>
    <lineage>
        <taxon>Eukaryota</taxon>
        <taxon>Sar</taxon>
        <taxon>Stramenopiles</taxon>
        <taxon>Ochrophyta</taxon>
        <taxon>Bacillariophyta</taxon>
        <taxon>Mediophyceae</taxon>
        <taxon>Biddulphiophycidae</taxon>
        <taxon>Eupodiscales</taxon>
        <taxon>Odontellaceae</taxon>
        <taxon>Odontella</taxon>
    </lineage>
</organism>
<protein>
    <submittedName>
        <fullName evidence="1">Uncharacterized protein</fullName>
    </submittedName>
</protein>
<reference evidence="1" key="1">
    <citation type="submission" date="2021-01" db="EMBL/GenBank/DDBJ databases">
        <authorList>
            <person name="Corre E."/>
            <person name="Pelletier E."/>
            <person name="Niang G."/>
            <person name="Scheremetjew M."/>
            <person name="Finn R."/>
            <person name="Kale V."/>
            <person name="Holt S."/>
            <person name="Cochrane G."/>
            <person name="Meng A."/>
            <person name="Brown T."/>
            <person name="Cohen L."/>
        </authorList>
    </citation>
    <scope>NUCLEOTIDE SEQUENCE</scope>
    <source>
        <strain evidence="1">Isolate 1302-5</strain>
    </source>
</reference>
<dbReference type="EMBL" id="HBKQ01027709">
    <property type="protein sequence ID" value="CAE2245926.1"/>
    <property type="molecule type" value="Transcribed_RNA"/>
</dbReference>
<accession>A0A7S4J0I9</accession>
<evidence type="ECO:0000313" key="1">
    <source>
        <dbReference type="EMBL" id="CAE2245926.1"/>
    </source>
</evidence>